<evidence type="ECO:0000259" key="1">
    <source>
        <dbReference type="PROSITE" id="PS51183"/>
    </source>
</evidence>
<dbReference type="Proteomes" id="UP000251960">
    <property type="component" value="Chromosome 1"/>
</dbReference>
<dbReference type="PANTHER" id="PTHR10694:SF38">
    <property type="entry name" value="LYSINE-SPECIFIC DEMETHYLASE REF6"/>
    <property type="match status" value="1"/>
</dbReference>
<keyword evidence="2" id="KW-0808">Transferase</keyword>
<dbReference type="ExpressionAtlas" id="A0A317YHJ6">
    <property type="expression patterns" value="baseline"/>
</dbReference>
<gene>
    <name evidence="2" type="primary">JMJ705_0</name>
    <name evidence="2" type="ORF">Zm00014a_029228</name>
</gene>
<keyword evidence="2" id="KW-0489">Methyltransferase</keyword>
<accession>A0A317YHJ6</accession>
<dbReference type="GO" id="GO:0032259">
    <property type="term" value="P:methylation"/>
    <property type="evidence" value="ECO:0007669"/>
    <property type="project" value="UniProtKB-KW"/>
</dbReference>
<dbReference type="Gene3D" id="2.60.120.650">
    <property type="entry name" value="Cupin"/>
    <property type="match status" value="1"/>
</dbReference>
<proteinExistence type="predicted"/>
<organism evidence="2">
    <name type="scientific">Zea mays</name>
    <name type="common">Maize</name>
    <dbReference type="NCBI Taxonomy" id="4577"/>
    <lineage>
        <taxon>Eukaryota</taxon>
        <taxon>Viridiplantae</taxon>
        <taxon>Streptophyta</taxon>
        <taxon>Embryophyta</taxon>
        <taxon>Tracheophyta</taxon>
        <taxon>Spermatophyta</taxon>
        <taxon>Magnoliopsida</taxon>
        <taxon>Liliopsida</taxon>
        <taxon>Poales</taxon>
        <taxon>Poaceae</taxon>
        <taxon>PACMAD clade</taxon>
        <taxon>Panicoideae</taxon>
        <taxon>Andropogonodae</taxon>
        <taxon>Andropogoneae</taxon>
        <taxon>Tripsacinae</taxon>
        <taxon>Zea</taxon>
    </lineage>
</organism>
<evidence type="ECO:0000313" key="2">
    <source>
        <dbReference type="EMBL" id="PWZ58010.1"/>
    </source>
</evidence>
<sequence>MASSQGELVPPWLKSLPLAPEFRPTVAEFADPIAYLLKIEPVAVPFGICKIVPSLPLPSKRTTLGNLSRSFVALHPDDPTPTFPTRHQ</sequence>
<dbReference type="GO" id="GO:0008168">
    <property type="term" value="F:methyltransferase activity"/>
    <property type="evidence" value="ECO:0007669"/>
    <property type="project" value="UniProtKB-KW"/>
</dbReference>
<dbReference type="SMART" id="SM00545">
    <property type="entry name" value="JmjN"/>
    <property type="match status" value="1"/>
</dbReference>
<dbReference type="PROSITE" id="PS51183">
    <property type="entry name" value="JMJN"/>
    <property type="match status" value="1"/>
</dbReference>
<protein>
    <submittedName>
        <fullName evidence="2">Lysine-specific demethylase JMJ705</fullName>
    </submittedName>
</protein>
<dbReference type="InterPro" id="IPR003349">
    <property type="entry name" value="JmjN"/>
</dbReference>
<dbReference type="PANTHER" id="PTHR10694">
    <property type="entry name" value="LYSINE-SPECIFIC DEMETHYLASE"/>
    <property type="match status" value="1"/>
</dbReference>
<name>A0A317YHJ6_MAIZE</name>
<comment type="caution">
    <text evidence="2">The sequence shown here is derived from an EMBL/GenBank/DDBJ whole genome shotgun (WGS) entry which is preliminary data.</text>
</comment>
<dbReference type="AlphaFoldDB" id="A0A317YHJ6"/>
<reference evidence="2" key="1">
    <citation type="journal article" date="2018" name="Nat. Genet.">
        <title>Extensive intraspecific gene order and gene structural variations between Mo17 and other maize genomes.</title>
        <authorList>
            <person name="Sun S."/>
            <person name="Zhou Y."/>
            <person name="Chen J."/>
            <person name="Shi J."/>
            <person name="Zhao H."/>
            <person name="Zhao H."/>
            <person name="Song W."/>
            <person name="Zhang M."/>
            <person name="Cui Y."/>
            <person name="Dong X."/>
            <person name="Liu H."/>
            <person name="Ma X."/>
            <person name="Jiao Y."/>
            <person name="Wang B."/>
            <person name="Wei X."/>
            <person name="Stein J.C."/>
            <person name="Glaubitz J.C."/>
            <person name="Lu F."/>
            <person name="Yu G."/>
            <person name="Liang C."/>
            <person name="Fengler K."/>
            <person name="Li B."/>
            <person name="Rafalski A."/>
            <person name="Schnable P.S."/>
            <person name="Ware D.H."/>
            <person name="Buckler E.S."/>
            <person name="Lai J."/>
        </authorList>
    </citation>
    <scope>NUCLEOTIDE SEQUENCE [LARGE SCALE GENOMIC DNA]</scope>
    <source>
        <tissue evidence="2">Seedling</tissue>
    </source>
</reference>
<dbReference type="Pfam" id="PF02375">
    <property type="entry name" value="JmjN"/>
    <property type="match status" value="1"/>
</dbReference>
<feature type="domain" description="JmjN" evidence="1">
    <location>
        <begin position="19"/>
        <end position="60"/>
    </location>
</feature>
<dbReference type="EMBL" id="NCVQ01000001">
    <property type="protein sequence ID" value="PWZ58010.1"/>
    <property type="molecule type" value="Genomic_DNA"/>
</dbReference>